<gene>
    <name evidence="2" type="ORF">DFH08DRAFT_808993</name>
</gene>
<name>A0AAD7A0R0_9AGAR</name>
<evidence type="ECO:0000256" key="1">
    <source>
        <dbReference type="SAM" id="MobiDB-lite"/>
    </source>
</evidence>
<protein>
    <submittedName>
        <fullName evidence="2">Uncharacterized protein</fullName>
    </submittedName>
</protein>
<dbReference type="AlphaFoldDB" id="A0AAD7A0R0"/>
<reference evidence="2" key="1">
    <citation type="submission" date="2023-03" db="EMBL/GenBank/DDBJ databases">
        <title>Massive genome expansion in bonnet fungi (Mycena s.s.) driven by repeated elements and novel gene families across ecological guilds.</title>
        <authorList>
            <consortium name="Lawrence Berkeley National Laboratory"/>
            <person name="Harder C.B."/>
            <person name="Miyauchi S."/>
            <person name="Viragh M."/>
            <person name="Kuo A."/>
            <person name="Thoen E."/>
            <person name="Andreopoulos B."/>
            <person name="Lu D."/>
            <person name="Skrede I."/>
            <person name="Drula E."/>
            <person name="Henrissat B."/>
            <person name="Morin E."/>
            <person name="Kohler A."/>
            <person name="Barry K."/>
            <person name="LaButti K."/>
            <person name="Morin E."/>
            <person name="Salamov A."/>
            <person name="Lipzen A."/>
            <person name="Mereny Z."/>
            <person name="Hegedus B."/>
            <person name="Baldrian P."/>
            <person name="Stursova M."/>
            <person name="Weitz H."/>
            <person name="Taylor A."/>
            <person name="Grigoriev I.V."/>
            <person name="Nagy L.G."/>
            <person name="Martin F."/>
            <person name="Kauserud H."/>
        </authorList>
    </citation>
    <scope>NUCLEOTIDE SEQUENCE</scope>
    <source>
        <strain evidence="2">CBHHK002</strain>
    </source>
</reference>
<proteinExistence type="predicted"/>
<evidence type="ECO:0000313" key="2">
    <source>
        <dbReference type="EMBL" id="KAJ7347234.1"/>
    </source>
</evidence>
<sequence>MFEAVETIPSREIKAYRDFVGISVTLGYNAVNPSLRPLHLLSGIPPIIPFSRWKMQVLGSHPTDTSLWDPDKATVNQIRVYRNYMLGNHFLGHFFFHLDNTNAWINPIAFQAYMNTVHSSVNEYCTQNSTPFSSHAPSCAGSSVSSRTLSRDNSMFSPIGLHPSSRASFVPASRAPSSRAPSPFNSGVIVISDSNSDNFPATVSTASIDPKIEPGPASALSIYPTAPSHRNGCKGKEKAAMSKIQLTRQEALDEIIQISSIPSTWTVSRIPAAYLVDFSNALDSLKVGNRTLTIDWFIRTEVNLPDTLVCFIHFEVTSTSKAQTDDPNFSSPTYPTNNTCIFGTSPDVPEFQRDANINGTQFGPAADDDDLGNLPTLPMPSSPFPHKSPAISADTEIRASKKKRPRAPKVNEAPIIEGSRPQTRSH</sequence>
<comment type="caution">
    <text evidence="2">The sequence shown here is derived from an EMBL/GenBank/DDBJ whole genome shotgun (WGS) entry which is preliminary data.</text>
</comment>
<dbReference type="EMBL" id="JARIHO010000019">
    <property type="protein sequence ID" value="KAJ7347234.1"/>
    <property type="molecule type" value="Genomic_DNA"/>
</dbReference>
<accession>A0AAD7A0R0</accession>
<dbReference type="Proteomes" id="UP001218218">
    <property type="component" value="Unassembled WGS sequence"/>
</dbReference>
<evidence type="ECO:0000313" key="3">
    <source>
        <dbReference type="Proteomes" id="UP001218218"/>
    </source>
</evidence>
<organism evidence="2 3">
    <name type="scientific">Mycena albidolilacea</name>
    <dbReference type="NCBI Taxonomy" id="1033008"/>
    <lineage>
        <taxon>Eukaryota</taxon>
        <taxon>Fungi</taxon>
        <taxon>Dikarya</taxon>
        <taxon>Basidiomycota</taxon>
        <taxon>Agaricomycotina</taxon>
        <taxon>Agaricomycetes</taxon>
        <taxon>Agaricomycetidae</taxon>
        <taxon>Agaricales</taxon>
        <taxon>Marasmiineae</taxon>
        <taxon>Mycenaceae</taxon>
        <taxon>Mycena</taxon>
    </lineage>
</organism>
<feature type="region of interest" description="Disordered" evidence="1">
    <location>
        <begin position="352"/>
        <end position="426"/>
    </location>
</feature>
<keyword evidence="3" id="KW-1185">Reference proteome</keyword>